<reference evidence="2" key="1">
    <citation type="submission" date="2020-10" db="EMBL/GenBank/DDBJ databases">
        <title>Fervidococcus fontis strain 3639Fd - the first crenarchaeon capable of growth on lipids.</title>
        <authorList>
            <person name="Kochetkova T.V."/>
            <person name="Elcheninov A.G."/>
            <person name="Toschakov S.V."/>
            <person name="Kublanov I.V."/>
        </authorList>
    </citation>
    <scope>NUCLEOTIDE SEQUENCE</scope>
    <source>
        <strain evidence="2">3639Fd</strain>
    </source>
</reference>
<gene>
    <name evidence="2" type="ORF">IOK49_01845</name>
</gene>
<dbReference type="AlphaFoldDB" id="A0A843A6A6"/>
<dbReference type="Pfam" id="PF04465">
    <property type="entry name" value="DUF499"/>
    <property type="match status" value="1"/>
</dbReference>
<evidence type="ECO:0000256" key="1">
    <source>
        <dbReference type="SAM" id="MobiDB-lite"/>
    </source>
</evidence>
<dbReference type="InterPro" id="IPR007555">
    <property type="entry name" value="DUF499"/>
</dbReference>
<organism evidence="2 3">
    <name type="scientific">Fervidicoccus fontis</name>
    <dbReference type="NCBI Taxonomy" id="683846"/>
    <lineage>
        <taxon>Archaea</taxon>
        <taxon>Thermoproteota</taxon>
        <taxon>Thermoprotei</taxon>
        <taxon>Fervidicoccales</taxon>
        <taxon>Fervidicoccaceae</taxon>
        <taxon>Fervidicoccus</taxon>
    </lineage>
</organism>
<feature type="region of interest" description="Disordered" evidence="1">
    <location>
        <begin position="982"/>
        <end position="1001"/>
    </location>
</feature>
<accession>A0A843A6A6</accession>
<dbReference type="RefSeq" id="WP_193803403.1">
    <property type="nucleotide sequence ID" value="NZ_JADEZV010000001.1"/>
</dbReference>
<sequence length="1144" mass="128584">MGFSEHVRVWNDVMDEDLDEKSAPSLGGVFLLSEDSIYVNPEEFFKRTLLTREMVRALENIRDVLAGKGGSKVTLIQSLFGGGKTHTMLAIYHAVTSPRSLLMAEVADEGLKKDVEDLARDLESIASISRVVIDGKYESLAPTYVKPIEAGSYRVKTLWGSIAHRLGAFDLVREYDEKVLPPQIETVKKLLEKGPVLILVDELAHHIVSLKNSMDSGLRSYGDQLIRFLETLVDAVSNVERASLVISLPVDDRGSVEESYRDSQDIVLSIKRAVDRISARPILPVSPGELTNILKIRIFEHIDRSAARAEASGLDNTYRLQEFRELFGSEGERAAREAADTYPFHPEYIRVLMDIVDKHEGLQKTRDAIKITRKVVRSLIRSKAQAGMIMPFHIDPEESELRAILLSYGSYRGFEVALGEDLKKASEYTKPEIAGKILKSIFLMTFVYGGTVAKYTLYPDMHRVLVASYLPSDALRMGVSPKDYVDALEWLSKNLYYLVSDRGRYWFTQIKSPIKLVEEKARSIEDLEAEELVEEKAWKLLLKTSSEVISRRGARQQAAWDPGPFRVESSKVHRVLGPIEHDQREYVVVVALNPPAPQQIEDAIYRLPNHSERRYANTIYIAYPGSRDNYNIMIRNAKLLKACDEVSEDLESIYTDKDVLEVMEKKLNSYCYGENGVEGRLLISILDGIDGVAYPTYSERDNRKTFVEVAKGQQALTIIDGVVKALTNARPNKIYPKDEFSFEILNHLLSQLGIELSEGSVARKFTTLYGYFFENPRLPAISRDALVKAIKEGVRRLEIGVRKEGKIFFKKIYRCESRDKCSLPQAEEGSAPEDISEEDEILPWSLALKEQLEGLKSVVEKKEGDMIRRRWYEIYLSSEKKVLSVEEALKNLDLDMIKGLPIVEFLETIRVGVEISIDAPEIASPGEEISVSIFLTRVGEFSGEVSVEVLTGGSSVAKGKASLGPDKLSSKLELRFKAPEKPGDHTYEVEASGPSGEDMGRRPFKITVKPKAGEIVRGIPPRGARVEFIEISYDGETANLAPIYEVSKKLGSACVVKKAELNVSITEGDSKPVIKVEVESLPLSEFGDIVAKGIAQRFGLKLSGTKYTIKLVPRDEKYIETPEFNEEEKKRIENYIKYKLYEEG</sequence>
<dbReference type="EMBL" id="JADEZV010000001">
    <property type="protein sequence ID" value="MBE9390828.1"/>
    <property type="molecule type" value="Genomic_DNA"/>
</dbReference>
<evidence type="ECO:0000313" key="2">
    <source>
        <dbReference type="EMBL" id="MBE9390828.1"/>
    </source>
</evidence>
<dbReference type="Proteomes" id="UP000652307">
    <property type="component" value="Unassembled WGS sequence"/>
</dbReference>
<proteinExistence type="predicted"/>
<comment type="caution">
    <text evidence="2">The sequence shown here is derived from an EMBL/GenBank/DDBJ whole genome shotgun (WGS) entry which is preliminary data.</text>
</comment>
<name>A0A843A6A6_9CREN</name>
<protein>
    <submittedName>
        <fullName evidence="2">DUF499 domain-containing protein</fullName>
    </submittedName>
</protein>
<evidence type="ECO:0000313" key="3">
    <source>
        <dbReference type="Proteomes" id="UP000652307"/>
    </source>
</evidence>